<name>A0A8J5N9L1_HOMAM</name>
<feature type="transmembrane region" description="Helical" evidence="2">
    <location>
        <begin position="341"/>
        <end position="361"/>
    </location>
</feature>
<feature type="compositionally biased region" description="Gly residues" evidence="1">
    <location>
        <begin position="196"/>
        <end position="210"/>
    </location>
</feature>
<evidence type="ECO:0000256" key="1">
    <source>
        <dbReference type="SAM" id="MobiDB-lite"/>
    </source>
</evidence>
<dbReference type="Pfam" id="PF15052">
    <property type="entry name" value="TMEM169"/>
    <property type="match status" value="1"/>
</dbReference>
<organism evidence="3 4">
    <name type="scientific">Homarus americanus</name>
    <name type="common">American lobster</name>
    <dbReference type="NCBI Taxonomy" id="6706"/>
    <lineage>
        <taxon>Eukaryota</taxon>
        <taxon>Metazoa</taxon>
        <taxon>Ecdysozoa</taxon>
        <taxon>Arthropoda</taxon>
        <taxon>Crustacea</taxon>
        <taxon>Multicrustacea</taxon>
        <taxon>Malacostraca</taxon>
        <taxon>Eumalacostraca</taxon>
        <taxon>Eucarida</taxon>
        <taxon>Decapoda</taxon>
        <taxon>Pleocyemata</taxon>
        <taxon>Astacidea</taxon>
        <taxon>Nephropoidea</taxon>
        <taxon>Nephropidae</taxon>
        <taxon>Homarus</taxon>
    </lineage>
</organism>
<feature type="region of interest" description="Disordered" evidence="1">
    <location>
        <begin position="1"/>
        <end position="29"/>
    </location>
</feature>
<keyword evidence="2 3" id="KW-0812">Transmembrane</keyword>
<dbReference type="AlphaFoldDB" id="A0A8J5N9L1"/>
<reference evidence="3" key="1">
    <citation type="journal article" date="2021" name="Sci. Adv.">
        <title>The American lobster genome reveals insights on longevity, neural, and immune adaptations.</title>
        <authorList>
            <person name="Polinski J.M."/>
            <person name="Zimin A.V."/>
            <person name="Clark K.F."/>
            <person name="Kohn A.B."/>
            <person name="Sadowski N."/>
            <person name="Timp W."/>
            <person name="Ptitsyn A."/>
            <person name="Khanna P."/>
            <person name="Romanova D.Y."/>
            <person name="Williams P."/>
            <person name="Greenwood S.J."/>
            <person name="Moroz L.L."/>
            <person name="Walt D.R."/>
            <person name="Bodnar A.G."/>
        </authorList>
    </citation>
    <scope>NUCLEOTIDE SEQUENCE</scope>
    <source>
        <strain evidence="3">GMGI-L3</strain>
    </source>
</reference>
<dbReference type="InterPro" id="IPR029386">
    <property type="entry name" value="TMEM169"/>
</dbReference>
<feature type="compositionally biased region" description="Polar residues" evidence="1">
    <location>
        <begin position="7"/>
        <end position="24"/>
    </location>
</feature>
<feature type="transmembrane region" description="Helical" evidence="2">
    <location>
        <begin position="291"/>
        <end position="312"/>
    </location>
</feature>
<dbReference type="EMBL" id="JAHLQT010006108">
    <property type="protein sequence ID" value="KAG7175423.1"/>
    <property type="molecule type" value="Genomic_DNA"/>
</dbReference>
<keyword evidence="2" id="KW-1133">Transmembrane helix</keyword>
<feature type="compositionally biased region" description="Polar residues" evidence="1">
    <location>
        <begin position="50"/>
        <end position="85"/>
    </location>
</feature>
<keyword evidence="2" id="KW-0472">Membrane</keyword>
<proteinExistence type="predicted"/>
<keyword evidence="4" id="KW-1185">Reference proteome</keyword>
<accession>A0A8J5N9L1</accession>
<dbReference type="PANTHER" id="PTHR31777">
    <property type="entry name" value="TRANSMEMBRANE PROTEIN 169"/>
    <property type="match status" value="1"/>
</dbReference>
<feature type="region of interest" description="Disordered" evidence="1">
    <location>
        <begin position="46"/>
        <end position="94"/>
    </location>
</feature>
<comment type="caution">
    <text evidence="3">The sequence shown here is derived from an EMBL/GenBank/DDBJ whole genome shotgun (WGS) entry which is preliminary data.</text>
</comment>
<evidence type="ECO:0000313" key="4">
    <source>
        <dbReference type="Proteomes" id="UP000747542"/>
    </source>
</evidence>
<dbReference type="PANTHER" id="PTHR31777:SF0">
    <property type="entry name" value="TRANSMEMBRANE PROTEIN 169"/>
    <property type="match status" value="1"/>
</dbReference>
<protein>
    <submittedName>
        <fullName evidence="3">Transmembrane protein 169-like</fullName>
    </submittedName>
</protein>
<evidence type="ECO:0000256" key="2">
    <source>
        <dbReference type="SAM" id="Phobius"/>
    </source>
</evidence>
<feature type="region of interest" description="Disordered" evidence="1">
    <location>
        <begin position="170"/>
        <end position="214"/>
    </location>
</feature>
<dbReference type="Proteomes" id="UP000747542">
    <property type="component" value="Unassembled WGS sequence"/>
</dbReference>
<gene>
    <name evidence="3" type="primary">Tmem169-L</name>
    <name evidence="3" type="ORF">Hamer_G001511</name>
</gene>
<sequence length="417" mass="44767">MMETQDNKILSSAQECESAGSTCDSGGEGGSAECLLQETSVIPTVLTPGITPNATPAMTPSQSQHTASTTDLDKNTPSIDNLLQQESTGSSSSIEAIGGSVKARLLPGETNSRASMNNLLETSSTASDSIHRNSAIFVDDASMSDSVDRQRINQGDDDIDRISVAGEGSIKAVGDIDESGDEQSALKPDGSEETGPDGGGTNSDGGGSGGQVVFSEELPEGLDSYVTLTGTIKRGKKKGHSIDVKFYEVWMKSYRNFEKRGELDDLEASITQTLGPDKPKPRCSSRYGPHITLLSLLCFPFVFLVSGAYSFYLGTLTWYSILTRVTEARCLPRITLPPLLILLYPFLIIIFTVGLGIYGAFVQISLSFDSWWAEVSDPEKGFYGWLCSLLHVEECAPYETVVLMTEPLGSKVQDCTV</sequence>
<evidence type="ECO:0000313" key="3">
    <source>
        <dbReference type="EMBL" id="KAG7175423.1"/>
    </source>
</evidence>